<keyword evidence="3" id="KW-1185">Reference proteome</keyword>
<feature type="compositionally biased region" description="Gly residues" evidence="1">
    <location>
        <begin position="73"/>
        <end position="90"/>
    </location>
</feature>
<accession>A0ABU2XUR0</accession>
<comment type="caution">
    <text evidence="2">The sequence shown here is derived from an EMBL/GenBank/DDBJ whole genome shotgun (WGS) entry which is preliminary data.</text>
</comment>
<organism evidence="2 3">
    <name type="scientific">Streptomyces lonegramiae</name>
    <dbReference type="NCBI Taxonomy" id="3075524"/>
    <lineage>
        <taxon>Bacteria</taxon>
        <taxon>Bacillati</taxon>
        <taxon>Actinomycetota</taxon>
        <taxon>Actinomycetes</taxon>
        <taxon>Kitasatosporales</taxon>
        <taxon>Streptomycetaceae</taxon>
        <taxon>Streptomyces</taxon>
    </lineage>
</organism>
<evidence type="ECO:0000313" key="3">
    <source>
        <dbReference type="Proteomes" id="UP001180754"/>
    </source>
</evidence>
<reference evidence="2" key="1">
    <citation type="submission" date="2024-05" db="EMBL/GenBank/DDBJ databases">
        <title>30 novel species of actinomycetes from the DSMZ collection.</title>
        <authorList>
            <person name="Nouioui I."/>
        </authorList>
    </citation>
    <scope>NUCLEOTIDE SEQUENCE</scope>
    <source>
        <strain evidence="2">DSM 41529</strain>
    </source>
</reference>
<gene>
    <name evidence="2" type="ORF">RND15_42060</name>
</gene>
<protein>
    <submittedName>
        <fullName evidence="2">Uncharacterized protein</fullName>
    </submittedName>
</protein>
<dbReference type="RefSeq" id="WP_311729774.1">
    <property type="nucleotide sequence ID" value="NZ_JAVRFD010000032.1"/>
</dbReference>
<sequence length="117" mass="11389">MPQGWTITIRVAAAAGIVSTPLFWLLDGPNAGQLVGSSVQGATSVAALVWTLFHSTSPGSDDTAIDTGKAWATGGGGAHSGVRRPGGSGIGAATAVRTGDATAHGPGSSAVTGIDYT</sequence>
<dbReference type="EMBL" id="JAVRFD010000032">
    <property type="protein sequence ID" value="MDT0549212.1"/>
    <property type="molecule type" value="Genomic_DNA"/>
</dbReference>
<proteinExistence type="predicted"/>
<evidence type="ECO:0000256" key="1">
    <source>
        <dbReference type="SAM" id="MobiDB-lite"/>
    </source>
</evidence>
<name>A0ABU2XUR0_9ACTN</name>
<feature type="region of interest" description="Disordered" evidence="1">
    <location>
        <begin position="98"/>
        <end position="117"/>
    </location>
</feature>
<evidence type="ECO:0000313" key="2">
    <source>
        <dbReference type="EMBL" id="MDT0549212.1"/>
    </source>
</evidence>
<feature type="region of interest" description="Disordered" evidence="1">
    <location>
        <begin position="57"/>
        <end position="92"/>
    </location>
</feature>
<dbReference type="Proteomes" id="UP001180754">
    <property type="component" value="Unassembled WGS sequence"/>
</dbReference>